<dbReference type="Proteomes" id="UP000465622">
    <property type="component" value="Chromosome"/>
</dbReference>
<dbReference type="InterPro" id="IPR007325">
    <property type="entry name" value="KFase/CYL"/>
</dbReference>
<protein>
    <recommendedName>
        <fullName evidence="6">Cyclase family protein</fullName>
    </recommendedName>
</protein>
<reference evidence="2 4" key="1">
    <citation type="journal article" date="2019" name="Emerg. Microbes Infect.">
        <title>Comprehensive subspecies identification of 175 nontuberculous mycobacteria species based on 7547 genomic profiles.</title>
        <authorList>
            <person name="Matsumoto Y."/>
            <person name="Kinjo T."/>
            <person name="Motooka D."/>
            <person name="Nabeya D."/>
            <person name="Jung N."/>
            <person name="Uechi K."/>
            <person name="Horii T."/>
            <person name="Iida T."/>
            <person name="Fujita J."/>
            <person name="Nakamura S."/>
        </authorList>
    </citation>
    <scope>NUCLEOTIDE SEQUENCE [LARGE SCALE GENOMIC DNA]</scope>
    <source>
        <strain evidence="2 4">JCM 12375</strain>
    </source>
</reference>
<dbReference type="GO" id="GO:0004061">
    <property type="term" value="F:arylformamidase activity"/>
    <property type="evidence" value="ECO:0007669"/>
    <property type="project" value="InterPro"/>
</dbReference>
<evidence type="ECO:0000313" key="2">
    <source>
        <dbReference type="EMBL" id="BBX32312.1"/>
    </source>
</evidence>
<dbReference type="EMBL" id="AP027452">
    <property type="protein sequence ID" value="BDY29006.1"/>
    <property type="molecule type" value="Genomic_DNA"/>
</dbReference>
<feature type="region of interest" description="Disordered" evidence="1">
    <location>
        <begin position="1"/>
        <end position="21"/>
    </location>
</feature>
<dbReference type="PANTHER" id="PTHR34861:SF11">
    <property type="entry name" value="CYCLASE"/>
    <property type="match status" value="1"/>
</dbReference>
<sequence>MTKHSLPRRQELKRRPGQLSGTSWGLFPDPWRGAPSFVNSDTVIDAVRSVTRGEVFGLDYPIDAFMPGMSKARKPARHVVYANHPAHRDDYLDGYYLQASTQVDGLRHRRADGAGFYGGVPDERITADTADLGIQVWADDPIVTRGLLVDLAGHLESTGTGVDHREGQALGYETIRETLAAQSVEPRRGDVIMFHTGWSEWFLGLPPSARLDQQASGRASGLAQSEELLDWAWDTGVALLAADNFAVECLPPLSDSPFAESAPHDKGMMHQEFLAKLGIPLGELWKLGPLARRMRELGRWESLLIVKPLNVIGGTGSPANATAIL</sequence>
<evidence type="ECO:0008006" key="6">
    <source>
        <dbReference type="Google" id="ProtNLM"/>
    </source>
</evidence>
<keyword evidence="4" id="KW-1185">Reference proteome</keyword>
<reference evidence="2" key="2">
    <citation type="submission" date="2020-02" db="EMBL/GenBank/DDBJ databases">
        <authorList>
            <person name="Matsumoto Y."/>
            <person name="Motooka D."/>
            <person name="Nakamura S."/>
        </authorList>
    </citation>
    <scope>NUCLEOTIDE SEQUENCE</scope>
    <source>
        <strain evidence="2">JCM 12375</strain>
    </source>
</reference>
<evidence type="ECO:0000313" key="3">
    <source>
        <dbReference type="EMBL" id="BDY29006.1"/>
    </source>
</evidence>
<reference evidence="3" key="3">
    <citation type="submission" date="2023-03" db="EMBL/GenBank/DDBJ databases">
        <title>Draft genome sequence of a Mycolicibacterium mageritense strain H4_3_1 isolated from a hybrid biological-inorganic system reactor.</title>
        <authorList>
            <person name="Feng X."/>
            <person name="Kazama D."/>
            <person name="Sato K."/>
            <person name="Kobayashi H."/>
        </authorList>
    </citation>
    <scope>NUCLEOTIDE SEQUENCE</scope>
    <source>
        <strain evidence="3">H4_3_1</strain>
    </source>
</reference>
<dbReference type="Proteomes" id="UP001241092">
    <property type="component" value="Chromosome"/>
</dbReference>
<accession>A0AAI8XNI2</accession>
<dbReference type="AlphaFoldDB" id="A0AAI8XNI2"/>
<organism evidence="3 5">
    <name type="scientific">Mycolicibacterium mageritense</name>
    <name type="common">Mycobacterium mageritense</name>
    <dbReference type="NCBI Taxonomy" id="53462"/>
    <lineage>
        <taxon>Bacteria</taxon>
        <taxon>Bacillati</taxon>
        <taxon>Actinomycetota</taxon>
        <taxon>Actinomycetes</taxon>
        <taxon>Mycobacteriales</taxon>
        <taxon>Mycobacteriaceae</taxon>
        <taxon>Mycolicibacterium</taxon>
    </lineage>
</organism>
<dbReference type="EMBL" id="AP022567">
    <property type="protein sequence ID" value="BBX32312.1"/>
    <property type="molecule type" value="Genomic_DNA"/>
</dbReference>
<evidence type="ECO:0000256" key="1">
    <source>
        <dbReference type="SAM" id="MobiDB-lite"/>
    </source>
</evidence>
<dbReference type="SUPFAM" id="SSF102198">
    <property type="entry name" value="Putative cyclase"/>
    <property type="match status" value="1"/>
</dbReference>
<name>A0AAI8XNI2_MYCME</name>
<dbReference type="PANTHER" id="PTHR34861">
    <property type="match status" value="1"/>
</dbReference>
<evidence type="ECO:0000313" key="5">
    <source>
        <dbReference type="Proteomes" id="UP001241092"/>
    </source>
</evidence>
<dbReference type="Gene3D" id="3.50.30.50">
    <property type="entry name" value="Putative cyclase"/>
    <property type="match status" value="1"/>
</dbReference>
<evidence type="ECO:0000313" key="4">
    <source>
        <dbReference type="Proteomes" id="UP000465622"/>
    </source>
</evidence>
<dbReference type="Pfam" id="PF04199">
    <property type="entry name" value="Cyclase"/>
    <property type="match status" value="1"/>
</dbReference>
<dbReference type="GO" id="GO:0019441">
    <property type="term" value="P:L-tryptophan catabolic process to kynurenine"/>
    <property type="evidence" value="ECO:0007669"/>
    <property type="project" value="InterPro"/>
</dbReference>
<dbReference type="RefSeq" id="WP_036433113.1">
    <property type="nucleotide sequence ID" value="NZ_AP022567.1"/>
</dbReference>
<proteinExistence type="predicted"/>
<gene>
    <name evidence="3" type="ORF">hbim_02942</name>
    <name evidence="2" type="ORF">MMAGJ_15940</name>
</gene>
<dbReference type="InterPro" id="IPR037175">
    <property type="entry name" value="KFase_sf"/>
</dbReference>